<gene>
    <name evidence="9" type="ORF">GCM10011357_02130</name>
</gene>
<keyword evidence="7" id="KW-0503">Monooxygenase</keyword>
<dbReference type="EMBL" id="BMGJ01000001">
    <property type="protein sequence ID" value="GGD49797.1"/>
    <property type="molecule type" value="Genomic_DNA"/>
</dbReference>
<sequence>MQQADVVIVGGGLAGLSLAVSLADSSVKVVVVDEKMPYQAVSQTPGVRVSAINQASEELFRELGIWQHLDEKRVQPYTHMQVWEQDSFASIEFDHQSVCQSHLGHIIENQLLINALWEKLLEASNIQIEVSSAIEALKVEDERALVRLANGQQLAAKLVVGADGIHSKIRTLSAMPLSFSDYQQSAIVANVQTELVHQQCARQVFTPYGPLAFLPMTDPHLCSIVWSVENKQADELMVQSPGQFAKALYRAFDGKLGLCELVSERKMFPLTMRYARQWLKHRVVLAGDAAHSIHPLAGQGANLGLMDVRLLSEVLLDLTEAGKDIGTVSSLRVYERTRKAEAVKMIAAMQGFRSLFAGSNPMKKALRGMGLSLANKMPLAKRRMMLQAAGL</sequence>
<evidence type="ECO:0000256" key="4">
    <source>
        <dbReference type="ARBA" id="ARBA00022630"/>
    </source>
</evidence>
<evidence type="ECO:0000256" key="3">
    <source>
        <dbReference type="ARBA" id="ARBA00005349"/>
    </source>
</evidence>
<comment type="cofactor">
    <cofactor evidence="1">
        <name>FAD</name>
        <dbReference type="ChEBI" id="CHEBI:57692"/>
    </cofactor>
</comment>
<comment type="similarity">
    <text evidence="3">Belongs to the UbiH/COQ6 family.</text>
</comment>
<dbReference type="Pfam" id="PF01494">
    <property type="entry name" value="FAD_binding_3"/>
    <property type="match status" value="1"/>
</dbReference>
<dbReference type="InterPro" id="IPR010971">
    <property type="entry name" value="UbiH/COQ6"/>
</dbReference>
<protein>
    <submittedName>
        <fullName evidence="9">2-octaprenyl-6-methoxyphenol hydroxylase</fullName>
    </submittedName>
</protein>
<dbReference type="SUPFAM" id="SSF51905">
    <property type="entry name" value="FAD/NAD(P)-binding domain"/>
    <property type="match status" value="1"/>
</dbReference>
<keyword evidence="4" id="KW-0285">Flavoprotein</keyword>
<name>A0ABQ1QY82_9ALTE</name>
<evidence type="ECO:0000256" key="1">
    <source>
        <dbReference type="ARBA" id="ARBA00001974"/>
    </source>
</evidence>
<evidence type="ECO:0000313" key="10">
    <source>
        <dbReference type="Proteomes" id="UP000614272"/>
    </source>
</evidence>
<dbReference type="PANTHER" id="PTHR43876:SF7">
    <property type="entry name" value="UBIQUINONE BIOSYNTHESIS MONOOXYGENASE COQ6, MITOCHONDRIAL"/>
    <property type="match status" value="1"/>
</dbReference>
<evidence type="ECO:0000256" key="2">
    <source>
        <dbReference type="ARBA" id="ARBA00004749"/>
    </source>
</evidence>
<proteinExistence type="inferred from homology"/>
<dbReference type="PRINTS" id="PR00420">
    <property type="entry name" value="RNGMNOXGNASE"/>
</dbReference>
<reference evidence="10" key="1">
    <citation type="journal article" date="2019" name="Int. J. Syst. Evol. Microbiol.">
        <title>The Global Catalogue of Microorganisms (GCM) 10K type strain sequencing project: providing services to taxonomists for standard genome sequencing and annotation.</title>
        <authorList>
            <consortium name="The Broad Institute Genomics Platform"/>
            <consortium name="The Broad Institute Genome Sequencing Center for Infectious Disease"/>
            <person name="Wu L."/>
            <person name="Ma J."/>
        </authorList>
    </citation>
    <scope>NUCLEOTIDE SEQUENCE [LARGE SCALE GENOMIC DNA]</scope>
    <source>
        <strain evidence="10">CGMCC 1.12923</strain>
    </source>
</reference>
<comment type="caution">
    <text evidence="9">The sequence shown here is derived from an EMBL/GenBank/DDBJ whole genome shotgun (WGS) entry which is preliminary data.</text>
</comment>
<evidence type="ECO:0000313" key="9">
    <source>
        <dbReference type="EMBL" id="GGD49797.1"/>
    </source>
</evidence>
<dbReference type="RefSeq" id="WP_099033531.1">
    <property type="nucleotide sequence ID" value="NZ_BMGJ01000001.1"/>
</dbReference>
<evidence type="ECO:0000256" key="5">
    <source>
        <dbReference type="ARBA" id="ARBA00022827"/>
    </source>
</evidence>
<dbReference type="PROSITE" id="PS01304">
    <property type="entry name" value="UBIH"/>
    <property type="match status" value="1"/>
</dbReference>
<keyword evidence="10" id="KW-1185">Reference proteome</keyword>
<evidence type="ECO:0000256" key="7">
    <source>
        <dbReference type="ARBA" id="ARBA00023033"/>
    </source>
</evidence>
<dbReference type="PANTHER" id="PTHR43876">
    <property type="entry name" value="UBIQUINONE BIOSYNTHESIS MONOOXYGENASE COQ6, MITOCHONDRIAL"/>
    <property type="match status" value="1"/>
</dbReference>
<accession>A0ABQ1QY82</accession>
<organism evidence="9 10">
    <name type="scientific">Lacimicrobium alkaliphilum</name>
    <dbReference type="NCBI Taxonomy" id="1526571"/>
    <lineage>
        <taxon>Bacteria</taxon>
        <taxon>Pseudomonadati</taxon>
        <taxon>Pseudomonadota</taxon>
        <taxon>Gammaproteobacteria</taxon>
        <taxon>Alteromonadales</taxon>
        <taxon>Alteromonadaceae</taxon>
        <taxon>Lacimicrobium</taxon>
    </lineage>
</organism>
<feature type="domain" description="FAD-binding" evidence="8">
    <location>
        <begin position="4"/>
        <end position="346"/>
    </location>
</feature>
<dbReference type="InterPro" id="IPR002938">
    <property type="entry name" value="FAD-bd"/>
</dbReference>
<evidence type="ECO:0000259" key="8">
    <source>
        <dbReference type="Pfam" id="PF01494"/>
    </source>
</evidence>
<dbReference type="InterPro" id="IPR018168">
    <property type="entry name" value="Ubi_Hdrlase_CS"/>
</dbReference>
<evidence type="ECO:0000256" key="6">
    <source>
        <dbReference type="ARBA" id="ARBA00023002"/>
    </source>
</evidence>
<comment type="pathway">
    <text evidence="2">Cofactor biosynthesis; ubiquinone biosynthesis.</text>
</comment>
<dbReference type="NCBIfam" id="TIGR01988">
    <property type="entry name" value="Ubi-OHases"/>
    <property type="match status" value="1"/>
</dbReference>
<keyword evidence="6" id="KW-0560">Oxidoreductase</keyword>
<dbReference type="Proteomes" id="UP000614272">
    <property type="component" value="Unassembled WGS sequence"/>
</dbReference>
<dbReference type="InterPro" id="IPR036188">
    <property type="entry name" value="FAD/NAD-bd_sf"/>
</dbReference>
<dbReference type="InterPro" id="IPR051205">
    <property type="entry name" value="UbiH/COQ6_monooxygenase"/>
</dbReference>
<keyword evidence="5" id="KW-0274">FAD</keyword>
<dbReference type="Gene3D" id="3.50.50.60">
    <property type="entry name" value="FAD/NAD(P)-binding domain"/>
    <property type="match status" value="2"/>
</dbReference>